<dbReference type="Pfam" id="PF09335">
    <property type="entry name" value="VTT_dom"/>
    <property type="match status" value="1"/>
</dbReference>
<dbReference type="InterPro" id="IPR000326">
    <property type="entry name" value="PAP2/HPO"/>
</dbReference>
<dbReference type="EMBL" id="JAPEVI010000003">
    <property type="protein sequence ID" value="MCX2724559.1"/>
    <property type="molecule type" value="Genomic_DNA"/>
</dbReference>
<feature type="transmembrane region" description="Helical" evidence="8">
    <location>
        <begin position="241"/>
        <end position="262"/>
    </location>
</feature>
<dbReference type="PANTHER" id="PTHR30353">
    <property type="entry name" value="INNER MEMBRANE PROTEIN DEDA-RELATED"/>
    <property type="match status" value="1"/>
</dbReference>
<feature type="transmembrane region" description="Helical" evidence="8">
    <location>
        <begin position="326"/>
        <end position="347"/>
    </location>
</feature>
<feature type="domain" description="Phosphatidic acid phosphatase type 2/haloperoxidase" evidence="9">
    <location>
        <begin position="327"/>
        <end position="436"/>
    </location>
</feature>
<evidence type="ECO:0000259" key="9">
    <source>
        <dbReference type="SMART" id="SM00014"/>
    </source>
</evidence>
<dbReference type="CDD" id="cd03392">
    <property type="entry name" value="PAP2_like_2"/>
    <property type="match status" value="1"/>
</dbReference>
<dbReference type="InterPro" id="IPR036938">
    <property type="entry name" value="PAP2/HPO_sf"/>
</dbReference>
<dbReference type="PANTHER" id="PTHR30353:SF15">
    <property type="entry name" value="INNER MEMBRANE PROTEIN YABI"/>
    <property type="match status" value="1"/>
</dbReference>
<comment type="similarity">
    <text evidence="2">Belongs to the DedA family.</text>
</comment>
<feature type="region of interest" description="Disordered" evidence="7">
    <location>
        <begin position="663"/>
        <end position="687"/>
    </location>
</feature>
<evidence type="ECO:0000256" key="2">
    <source>
        <dbReference type="ARBA" id="ARBA00010792"/>
    </source>
</evidence>
<dbReference type="Pfam" id="PF01569">
    <property type="entry name" value="PAP2"/>
    <property type="match status" value="1"/>
</dbReference>
<dbReference type="InterPro" id="IPR025902">
    <property type="entry name" value="LssY-like-C_dom"/>
</dbReference>
<dbReference type="InterPro" id="IPR032818">
    <property type="entry name" value="DedA-like"/>
</dbReference>
<keyword evidence="6 8" id="KW-0472">Membrane</keyword>
<dbReference type="RefSeq" id="WP_265964660.1">
    <property type="nucleotide sequence ID" value="NZ_JAPEVI010000003.1"/>
</dbReference>
<evidence type="ECO:0000256" key="8">
    <source>
        <dbReference type="SAM" id="Phobius"/>
    </source>
</evidence>
<evidence type="ECO:0000256" key="7">
    <source>
        <dbReference type="SAM" id="MobiDB-lite"/>
    </source>
</evidence>
<evidence type="ECO:0000256" key="3">
    <source>
        <dbReference type="ARBA" id="ARBA00022475"/>
    </source>
</evidence>
<feature type="transmembrane region" description="Helical" evidence="8">
    <location>
        <begin position="367"/>
        <end position="387"/>
    </location>
</feature>
<keyword evidence="4 8" id="KW-0812">Transmembrane</keyword>
<feature type="transmembrane region" description="Helical" evidence="8">
    <location>
        <begin position="152"/>
        <end position="172"/>
    </location>
</feature>
<feature type="transmembrane region" description="Helical" evidence="8">
    <location>
        <begin position="451"/>
        <end position="468"/>
    </location>
</feature>
<sequence length="687" mass="74688">MTEFIDPVLTFIAENPSLAGLICFLAAMGEALFIIGLFVPTTVVLVGAGTLIGLGKLDPVPLFIWTTLGATVGDAVSYWIGYVFKDKIKSMWPLAKYVHIIESGEAFFRRHGGKSVFIGRFVPGVKSVVPGIAGMAGMNFARFTVVNVTSAFAWTVAHIAPGIIAGSALDAIGQISTRLALVLGALLLIIFLAVMLGRWLIIIILPLFPNAHQVIINWFARRRDPVSRWIARNFDPAHPRSVGMLASALLLLVTMPTFFWVIGEVAPGEPMVRADIAIRNLFDSLRTPGGDRIMVFMTTLGDGIVVTFATGAVAAYLFLRKAWRRGTGFVIAMAGTALFVPLLKLMLHRSRPMELYTGADAYSLPSGHATLNAVLFGICAVLVAHDLSRWAKAAIFTVTATLVITIGFSRVYLGAHWMSDVLAGLLFGMAMVSAFAFVFGPIHNEKIGRTTVAAIVVLTVAAFGGWHLSQNYQTALVTYEPRTNKEVMTLSGWLEDHWRLVPERRIELDGGTEEPLVIQYFGDLDRFAETAGRAGWQPPPKWSLTTASGFVEGETPPDSLPILPRTQNGRQPVQVLIRNDAGETKSGRWVLRLWPSRYEILKDGQLHALYLGSVVHEDILRPMGEFSGPRTNIEKPDPADNPALLLSGAVTRERADGTEVVLSFGPAAPKGTNITNAPDRSVPVQSD</sequence>
<dbReference type="Gene3D" id="1.20.144.10">
    <property type="entry name" value="Phosphatidic acid phosphatase type 2/haloperoxidase"/>
    <property type="match status" value="1"/>
</dbReference>
<keyword evidence="11" id="KW-1185">Reference proteome</keyword>
<name>A0ABT3R5Z1_9HYPH</name>
<feature type="transmembrane region" description="Helical" evidence="8">
    <location>
        <begin position="421"/>
        <end position="439"/>
    </location>
</feature>
<dbReference type="SMART" id="SM00014">
    <property type="entry name" value="acidPPc"/>
    <property type="match status" value="1"/>
</dbReference>
<dbReference type="SUPFAM" id="SSF48317">
    <property type="entry name" value="Acid phosphatase/Vanadium-dependent haloperoxidase"/>
    <property type="match status" value="1"/>
</dbReference>
<feature type="transmembrane region" description="Helical" evidence="8">
    <location>
        <begin position="293"/>
        <end position="319"/>
    </location>
</feature>
<feature type="transmembrane region" description="Helical" evidence="8">
    <location>
        <begin position="62"/>
        <end position="84"/>
    </location>
</feature>
<feature type="transmembrane region" description="Helical" evidence="8">
    <location>
        <begin position="21"/>
        <end position="50"/>
    </location>
</feature>
<accession>A0ABT3R5Z1</accession>
<keyword evidence="5 8" id="KW-1133">Transmembrane helix</keyword>
<proteinExistence type="inferred from homology"/>
<protein>
    <submittedName>
        <fullName evidence="10">VTT domain-containing protein</fullName>
    </submittedName>
</protein>
<dbReference type="InterPro" id="IPR032816">
    <property type="entry name" value="VTT_dom"/>
</dbReference>
<evidence type="ECO:0000256" key="1">
    <source>
        <dbReference type="ARBA" id="ARBA00004651"/>
    </source>
</evidence>
<reference evidence="10 11" key="1">
    <citation type="journal article" date="2016" name="Int. J. Syst. Evol. Microbiol.">
        <title>Labrenzia salina sp. nov., isolated from the rhizosphere of the halophyte Arthrocnemum macrostachyum.</title>
        <authorList>
            <person name="Camacho M."/>
            <person name="Redondo-Gomez S."/>
            <person name="Rodriguez-Llorente I."/>
            <person name="Rohde M."/>
            <person name="Sproer C."/>
            <person name="Schumann P."/>
            <person name="Klenk H.P."/>
            <person name="Montero-Calasanz M.D.C."/>
        </authorList>
    </citation>
    <scope>NUCLEOTIDE SEQUENCE [LARGE SCALE GENOMIC DNA]</scope>
    <source>
        <strain evidence="10 11">DSM 29163</strain>
    </source>
</reference>
<evidence type="ECO:0000256" key="5">
    <source>
        <dbReference type="ARBA" id="ARBA00022989"/>
    </source>
</evidence>
<evidence type="ECO:0000313" key="11">
    <source>
        <dbReference type="Proteomes" id="UP001300261"/>
    </source>
</evidence>
<gene>
    <name evidence="10" type="ORF">ON753_19650</name>
</gene>
<evidence type="ECO:0000256" key="4">
    <source>
        <dbReference type="ARBA" id="ARBA00022692"/>
    </source>
</evidence>
<evidence type="ECO:0000256" key="6">
    <source>
        <dbReference type="ARBA" id="ARBA00023136"/>
    </source>
</evidence>
<organism evidence="10 11">
    <name type="scientific">Roseibium salinum</name>
    <dbReference type="NCBI Taxonomy" id="1604349"/>
    <lineage>
        <taxon>Bacteria</taxon>
        <taxon>Pseudomonadati</taxon>
        <taxon>Pseudomonadota</taxon>
        <taxon>Alphaproteobacteria</taxon>
        <taxon>Hyphomicrobiales</taxon>
        <taxon>Stappiaceae</taxon>
        <taxon>Roseibium</taxon>
    </lineage>
</organism>
<dbReference type="Proteomes" id="UP001300261">
    <property type="component" value="Unassembled WGS sequence"/>
</dbReference>
<comment type="subcellular location">
    <subcellularLocation>
        <location evidence="1">Cell membrane</location>
        <topology evidence="1">Multi-pass membrane protein</topology>
    </subcellularLocation>
</comment>
<feature type="compositionally biased region" description="Polar residues" evidence="7">
    <location>
        <begin position="672"/>
        <end position="687"/>
    </location>
</feature>
<evidence type="ECO:0000313" key="10">
    <source>
        <dbReference type="EMBL" id="MCX2724559.1"/>
    </source>
</evidence>
<keyword evidence="3" id="KW-1003">Cell membrane</keyword>
<feature type="transmembrane region" description="Helical" evidence="8">
    <location>
        <begin position="179"/>
        <end position="196"/>
    </location>
</feature>
<dbReference type="Pfam" id="PF14067">
    <property type="entry name" value="LssY_C"/>
    <property type="match status" value="1"/>
</dbReference>
<comment type="caution">
    <text evidence="10">The sequence shown here is derived from an EMBL/GenBank/DDBJ whole genome shotgun (WGS) entry which is preliminary data.</text>
</comment>
<feature type="transmembrane region" description="Helical" evidence="8">
    <location>
        <begin position="394"/>
        <end position="415"/>
    </location>
</feature>